<feature type="region of interest" description="Disordered" evidence="1">
    <location>
        <begin position="441"/>
        <end position="508"/>
    </location>
</feature>
<feature type="compositionally biased region" description="Polar residues" evidence="1">
    <location>
        <begin position="200"/>
        <end position="219"/>
    </location>
</feature>
<dbReference type="Proteomes" id="UP000735302">
    <property type="component" value="Unassembled WGS sequence"/>
</dbReference>
<evidence type="ECO:0000313" key="3">
    <source>
        <dbReference type="EMBL" id="GFO02618.1"/>
    </source>
</evidence>
<dbReference type="AlphaFoldDB" id="A0AAV4A5Z6"/>
<proteinExistence type="predicted"/>
<reference evidence="3 4" key="1">
    <citation type="journal article" date="2021" name="Elife">
        <title>Chloroplast acquisition without the gene transfer in kleptoplastic sea slugs, Plakobranchus ocellatus.</title>
        <authorList>
            <person name="Maeda T."/>
            <person name="Takahashi S."/>
            <person name="Yoshida T."/>
            <person name="Shimamura S."/>
            <person name="Takaki Y."/>
            <person name="Nagai Y."/>
            <person name="Toyoda A."/>
            <person name="Suzuki Y."/>
            <person name="Arimoto A."/>
            <person name="Ishii H."/>
            <person name="Satoh N."/>
            <person name="Nishiyama T."/>
            <person name="Hasebe M."/>
            <person name="Maruyama T."/>
            <person name="Minagawa J."/>
            <person name="Obokata J."/>
            <person name="Shigenobu S."/>
        </authorList>
    </citation>
    <scope>NUCLEOTIDE SEQUENCE [LARGE SCALE GENOMIC DNA]</scope>
</reference>
<comment type="caution">
    <text evidence="3">The sequence shown here is derived from an EMBL/GenBank/DDBJ whole genome shotgun (WGS) entry which is preliminary data.</text>
</comment>
<gene>
    <name evidence="3" type="ORF">PoB_002912300</name>
</gene>
<evidence type="ECO:0000256" key="2">
    <source>
        <dbReference type="SAM" id="SignalP"/>
    </source>
</evidence>
<accession>A0AAV4A5Z6</accession>
<feature type="compositionally biased region" description="Polar residues" evidence="1">
    <location>
        <begin position="260"/>
        <end position="271"/>
    </location>
</feature>
<dbReference type="EMBL" id="BLXT01003614">
    <property type="protein sequence ID" value="GFO02618.1"/>
    <property type="molecule type" value="Genomic_DNA"/>
</dbReference>
<feature type="signal peptide" evidence="2">
    <location>
        <begin position="1"/>
        <end position="20"/>
    </location>
</feature>
<evidence type="ECO:0000256" key="1">
    <source>
        <dbReference type="SAM" id="MobiDB-lite"/>
    </source>
</evidence>
<feature type="compositionally biased region" description="Basic and acidic residues" evidence="1">
    <location>
        <begin position="273"/>
        <end position="291"/>
    </location>
</feature>
<sequence>MYSLFWQLYLIFYHLCRIQAAVVVGKRAKGMLACDIVGGRTPDSRSSPSRNNPFRQQASESTGEKAGDPTIPTTTEPSSSAPGNMSRQYDHDRPFSFHKALRGDYGEDLQRLAKDGLLSDYCPADSTDHTMDSEEDVIKENGDVPGRNGPSAPMGLGKFPVASDGTPSPVDESPGRGNSPTEGGGISASADGIKTPEAEGTTSGRLTPSKRSVSLSISNFLKKFSPHLRRKPSTRSTNSSRERGGGKSSKNRSKPGSADGSAQSLSNTASDPETDHEHGRGERGDKPDKGKGSGRFSRSQVRQSFMKLVGRSNSRSKKKNKKASTTDPDGQAIIPTPSHYTIEPHDPDCGVDASSEELDNITSHNGIILTTNNGTSVINTTTRSSSNSNGRVVTSGGVLDPTSVRIMNAIEKNAVAEQDIYRRFKDIHSPKTIDSTLENLSSSGYDNQSPKEHHTTTTYTATIPNISPKVSSTLARPEPLRPAAGHYLPSGDHKTSHSPTHHSLASDGPMDFFTESDISAILQAAKFEHRSKFFEPLSPATQPENISSLEHQTLTHHPPSPPRSLDVDFSTSKPKKLGHLMGVSSMSGDESIGECSLDANLTVSCFHVHAVERRWRRGQQICPDYPRELFYRGFKPRHRRSGLPEGVKACDHPC</sequence>
<keyword evidence="4" id="KW-1185">Reference proteome</keyword>
<feature type="compositionally biased region" description="Polar residues" evidence="1">
    <location>
        <begin position="463"/>
        <end position="474"/>
    </location>
</feature>
<feature type="compositionally biased region" description="Basic residues" evidence="1">
    <location>
        <begin position="224"/>
        <end position="233"/>
    </location>
</feature>
<name>A0AAV4A5Z6_9GAST</name>
<feature type="region of interest" description="Disordered" evidence="1">
    <location>
        <begin position="139"/>
        <end position="354"/>
    </location>
</feature>
<keyword evidence="2" id="KW-0732">Signal</keyword>
<evidence type="ECO:0000313" key="4">
    <source>
        <dbReference type="Proteomes" id="UP000735302"/>
    </source>
</evidence>
<organism evidence="3 4">
    <name type="scientific">Plakobranchus ocellatus</name>
    <dbReference type="NCBI Taxonomy" id="259542"/>
    <lineage>
        <taxon>Eukaryota</taxon>
        <taxon>Metazoa</taxon>
        <taxon>Spiralia</taxon>
        <taxon>Lophotrochozoa</taxon>
        <taxon>Mollusca</taxon>
        <taxon>Gastropoda</taxon>
        <taxon>Heterobranchia</taxon>
        <taxon>Euthyneura</taxon>
        <taxon>Panpulmonata</taxon>
        <taxon>Sacoglossa</taxon>
        <taxon>Placobranchoidea</taxon>
        <taxon>Plakobranchidae</taxon>
        <taxon>Plakobranchus</taxon>
    </lineage>
</organism>
<feature type="compositionally biased region" description="Low complexity" evidence="1">
    <location>
        <begin position="44"/>
        <end position="53"/>
    </location>
</feature>
<feature type="compositionally biased region" description="Low complexity" evidence="1">
    <location>
        <begin position="69"/>
        <end position="82"/>
    </location>
</feature>
<feature type="region of interest" description="Disordered" evidence="1">
    <location>
        <begin position="38"/>
        <end position="91"/>
    </location>
</feature>
<feature type="chain" id="PRO_5043752605" evidence="2">
    <location>
        <begin position="21"/>
        <end position="654"/>
    </location>
</feature>
<protein>
    <submittedName>
        <fullName evidence="3">Uncharacterized protein</fullName>
    </submittedName>
</protein>